<evidence type="ECO:0000256" key="1">
    <source>
        <dbReference type="ARBA" id="ARBA00007074"/>
    </source>
</evidence>
<evidence type="ECO:0000256" key="7">
    <source>
        <dbReference type="SAM" id="SignalP"/>
    </source>
</evidence>
<feature type="coiled-coil region" evidence="5">
    <location>
        <begin position="68"/>
        <end position="130"/>
    </location>
</feature>
<dbReference type="EMBL" id="JBIRWE010000006">
    <property type="protein sequence ID" value="MFI1965919.1"/>
    <property type="molecule type" value="Genomic_DNA"/>
</dbReference>
<feature type="region of interest" description="Disordered" evidence="6">
    <location>
        <begin position="35"/>
        <end position="67"/>
    </location>
</feature>
<evidence type="ECO:0000256" key="2">
    <source>
        <dbReference type="ARBA" id="ARBA00022670"/>
    </source>
</evidence>
<dbReference type="PANTHER" id="PTHR47359">
    <property type="entry name" value="PEPTIDOGLYCAN DL-ENDOPEPTIDASE CWLO"/>
    <property type="match status" value="1"/>
</dbReference>
<dbReference type="RefSeq" id="WP_055473315.1">
    <property type="nucleotide sequence ID" value="NZ_JBIRWE010000006.1"/>
</dbReference>
<gene>
    <name evidence="9" type="ORF">ACH429_17710</name>
</gene>
<keyword evidence="5" id="KW-0175">Coiled coil</keyword>
<dbReference type="InterPro" id="IPR051794">
    <property type="entry name" value="PG_Endopeptidase_C40"/>
</dbReference>
<feature type="coiled-coil region" evidence="5">
    <location>
        <begin position="206"/>
        <end position="245"/>
    </location>
</feature>
<dbReference type="InterPro" id="IPR000064">
    <property type="entry name" value="NLP_P60_dom"/>
</dbReference>
<keyword evidence="4" id="KW-0788">Thiol protease</keyword>
<evidence type="ECO:0000256" key="6">
    <source>
        <dbReference type="SAM" id="MobiDB-lite"/>
    </source>
</evidence>
<dbReference type="PROSITE" id="PS51935">
    <property type="entry name" value="NLPC_P60"/>
    <property type="match status" value="1"/>
</dbReference>
<feature type="chain" id="PRO_5045852650" evidence="7">
    <location>
        <begin position="36"/>
        <end position="376"/>
    </location>
</feature>
<reference evidence="9 10" key="1">
    <citation type="submission" date="2024-10" db="EMBL/GenBank/DDBJ databases">
        <title>The Natural Products Discovery Center: Release of the First 8490 Sequenced Strains for Exploring Actinobacteria Biosynthetic Diversity.</title>
        <authorList>
            <person name="Kalkreuter E."/>
            <person name="Kautsar S.A."/>
            <person name="Yang D."/>
            <person name="Bader C.D."/>
            <person name="Teijaro C.N."/>
            <person name="Fluegel L."/>
            <person name="Davis C.M."/>
            <person name="Simpson J.R."/>
            <person name="Lauterbach L."/>
            <person name="Steele A.D."/>
            <person name="Gui C."/>
            <person name="Meng S."/>
            <person name="Li G."/>
            <person name="Viehrig K."/>
            <person name="Ye F."/>
            <person name="Su P."/>
            <person name="Kiefer A.F."/>
            <person name="Nichols A."/>
            <person name="Cepeda A.J."/>
            <person name="Yan W."/>
            <person name="Fan B."/>
            <person name="Jiang Y."/>
            <person name="Adhikari A."/>
            <person name="Zheng C.-J."/>
            <person name="Schuster L."/>
            <person name="Cowan T.M."/>
            <person name="Smanski M.J."/>
            <person name="Chevrette M.G."/>
            <person name="De Carvalho L.P.S."/>
            <person name="Shen B."/>
        </authorList>
    </citation>
    <scope>NUCLEOTIDE SEQUENCE [LARGE SCALE GENOMIC DNA]</scope>
    <source>
        <strain evidence="9 10">NPDC020327</strain>
    </source>
</reference>
<evidence type="ECO:0000256" key="4">
    <source>
        <dbReference type="ARBA" id="ARBA00022807"/>
    </source>
</evidence>
<feature type="domain" description="NlpC/P60" evidence="8">
    <location>
        <begin position="260"/>
        <end position="376"/>
    </location>
</feature>
<feature type="signal peptide" evidence="7">
    <location>
        <begin position="1"/>
        <end position="35"/>
    </location>
</feature>
<dbReference type="Gene3D" id="3.90.1720.10">
    <property type="entry name" value="endopeptidase domain like (from Nostoc punctiforme)"/>
    <property type="match status" value="1"/>
</dbReference>
<dbReference type="Pfam" id="PF00877">
    <property type="entry name" value="NLPC_P60"/>
    <property type="match status" value="1"/>
</dbReference>
<dbReference type="SUPFAM" id="SSF54001">
    <property type="entry name" value="Cysteine proteinases"/>
    <property type="match status" value="1"/>
</dbReference>
<evidence type="ECO:0000313" key="10">
    <source>
        <dbReference type="Proteomes" id="UP001611548"/>
    </source>
</evidence>
<accession>A0ABW7UTH8</accession>
<proteinExistence type="inferred from homology"/>
<comment type="caution">
    <text evidence="9">The sequence shown here is derived from an EMBL/GenBank/DDBJ whole genome shotgun (WGS) entry which is preliminary data.</text>
</comment>
<dbReference type="InterPro" id="IPR038765">
    <property type="entry name" value="Papain-like_cys_pep_sf"/>
</dbReference>
<evidence type="ECO:0000259" key="8">
    <source>
        <dbReference type="PROSITE" id="PS51935"/>
    </source>
</evidence>
<comment type="similarity">
    <text evidence="1">Belongs to the peptidase C40 family.</text>
</comment>
<evidence type="ECO:0000256" key="5">
    <source>
        <dbReference type="SAM" id="Coils"/>
    </source>
</evidence>
<keyword evidence="7" id="KW-0732">Signal</keyword>
<organism evidence="9 10">
    <name type="scientific">Streptomyces pathocidini</name>
    <dbReference type="NCBI Taxonomy" id="1650571"/>
    <lineage>
        <taxon>Bacteria</taxon>
        <taxon>Bacillati</taxon>
        <taxon>Actinomycetota</taxon>
        <taxon>Actinomycetes</taxon>
        <taxon>Kitasatosporales</taxon>
        <taxon>Streptomycetaceae</taxon>
        <taxon>Streptomyces</taxon>
    </lineage>
</organism>
<evidence type="ECO:0000256" key="3">
    <source>
        <dbReference type="ARBA" id="ARBA00022801"/>
    </source>
</evidence>
<sequence>MRLPGGRNGRGVRLVVATALVCAVTGLAAPGVAQAAEARPEPRDSAGSAQHGGPSGRPGPEARAGRSLEDVRRQIDRLYHEAEAATDAYNAARSATERQSREIVRIAKAVVAAQERMDRLKRQAGALARAQYRIGGLPDEAQLLLGRGGPEEFLRDANLARKGQQATKGLMTGLARTQKELDAYAKSASGQWRRLEENRERKAAARKRVEGRLKDARKLESELEREELERLRRMEAEEAREAQAKWLGSGVLEDIRGEASKRGGKAVAFATAQIGKDYVWGAEGPDTYDCSGLTSQAWRAAGRPIPRTSQEQWKQLPRIDIEDMRPGDLIIYHGDASHVGMYVGDGAIVHAPRPGRQVTLAGAGSMRILGVVRPDK</sequence>
<dbReference type="Gene3D" id="6.10.250.3150">
    <property type="match status" value="1"/>
</dbReference>
<keyword evidence="3" id="KW-0378">Hydrolase</keyword>
<keyword evidence="10" id="KW-1185">Reference proteome</keyword>
<protein>
    <submittedName>
        <fullName evidence="9">NlpC/P60 family protein</fullName>
    </submittedName>
</protein>
<name>A0ABW7UTH8_9ACTN</name>
<dbReference type="PANTHER" id="PTHR47359:SF3">
    <property type="entry name" value="NLP_P60 DOMAIN-CONTAINING PROTEIN-RELATED"/>
    <property type="match status" value="1"/>
</dbReference>
<keyword evidence="2" id="KW-0645">Protease</keyword>
<evidence type="ECO:0000313" key="9">
    <source>
        <dbReference type="EMBL" id="MFI1965919.1"/>
    </source>
</evidence>
<dbReference type="Proteomes" id="UP001611548">
    <property type="component" value="Unassembled WGS sequence"/>
</dbReference>